<dbReference type="RefSeq" id="WP_139825482.1">
    <property type="nucleotide sequence ID" value="NZ_AP022613.1"/>
</dbReference>
<gene>
    <name evidence="1" type="ORF">MCNS_51710</name>
</gene>
<keyword evidence="2" id="KW-1185">Reference proteome</keyword>
<evidence type="ECO:0000313" key="1">
    <source>
        <dbReference type="EMBL" id="BBZ42108.1"/>
    </source>
</evidence>
<proteinExistence type="predicted"/>
<dbReference type="EMBL" id="AP022613">
    <property type="protein sequence ID" value="BBZ42108.1"/>
    <property type="molecule type" value="Genomic_DNA"/>
</dbReference>
<sequence length="118" mass="13018">MAEAALCTVWGDPIPGREKQALNVYNEAMQYWAGLQQKGQIERFDVSVLEFSGGDVAGLLVARGSAKQIDALRHSKEYQQHVTRGQLVASHVSVANAYVDEGLTKFIGWYQKVVDHAV</sequence>
<protein>
    <submittedName>
        <fullName evidence="1">Uncharacterized protein</fullName>
    </submittedName>
</protein>
<organism evidence="1 2">
    <name type="scientific">Mycobacterium conspicuum</name>
    <dbReference type="NCBI Taxonomy" id="44010"/>
    <lineage>
        <taxon>Bacteria</taxon>
        <taxon>Bacillati</taxon>
        <taxon>Actinomycetota</taxon>
        <taxon>Actinomycetes</taxon>
        <taxon>Mycobacteriales</taxon>
        <taxon>Mycobacteriaceae</taxon>
        <taxon>Mycobacterium</taxon>
    </lineage>
</organism>
<evidence type="ECO:0000313" key="2">
    <source>
        <dbReference type="Proteomes" id="UP000467385"/>
    </source>
</evidence>
<accession>A0A7I7YJV6</accession>
<dbReference type="OrthoDB" id="2678460at2"/>
<name>A0A7I7YJV6_9MYCO</name>
<dbReference type="AlphaFoldDB" id="A0A7I7YJV6"/>
<reference evidence="1 2" key="1">
    <citation type="journal article" date="2019" name="Emerg. Microbes Infect.">
        <title>Comprehensive subspecies identification of 175 nontuberculous mycobacteria species based on 7547 genomic profiles.</title>
        <authorList>
            <person name="Matsumoto Y."/>
            <person name="Kinjo T."/>
            <person name="Motooka D."/>
            <person name="Nabeya D."/>
            <person name="Jung N."/>
            <person name="Uechi K."/>
            <person name="Horii T."/>
            <person name="Iida T."/>
            <person name="Fujita J."/>
            <person name="Nakamura S."/>
        </authorList>
    </citation>
    <scope>NUCLEOTIDE SEQUENCE [LARGE SCALE GENOMIC DNA]</scope>
    <source>
        <strain evidence="1 2">JCM 14738</strain>
    </source>
</reference>
<dbReference type="Proteomes" id="UP000467385">
    <property type="component" value="Chromosome"/>
</dbReference>